<dbReference type="InParanoid" id="G3I6Y5"/>
<feature type="chain" id="PRO_5003444945" description="Secreted protein" evidence="1">
    <location>
        <begin position="26"/>
        <end position="94"/>
    </location>
</feature>
<gene>
    <name evidence="2" type="ORF">I79_019265</name>
</gene>
<accession>G3I6Y5</accession>
<feature type="signal peptide" evidence="1">
    <location>
        <begin position="1"/>
        <end position="25"/>
    </location>
</feature>
<keyword evidence="1" id="KW-0732">Signal</keyword>
<dbReference type="EMBL" id="JH001398">
    <property type="protein sequence ID" value="EGW12767.1"/>
    <property type="molecule type" value="Genomic_DNA"/>
</dbReference>
<name>G3I6Y5_CRIGR</name>
<evidence type="ECO:0000256" key="1">
    <source>
        <dbReference type="SAM" id="SignalP"/>
    </source>
</evidence>
<sequence>MFLLPLKKMDRCLLGLLLTLLPSDGSISKASLLGQAWPGPSHLNLLLHFPMAGGNLEFCAFLKNKQTDEFILIVACVSRLLRQHWSISLKIRPV</sequence>
<evidence type="ECO:0000313" key="2">
    <source>
        <dbReference type="EMBL" id="EGW12767.1"/>
    </source>
</evidence>
<dbReference type="Proteomes" id="UP000001075">
    <property type="component" value="Unassembled WGS sequence"/>
</dbReference>
<reference evidence="3" key="1">
    <citation type="journal article" date="2011" name="Nat. Biotechnol.">
        <title>The genomic sequence of the Chinese hamster ovary (CHO)-K1 cell line.</title>
        <authorList>
            <person name="Xu X."/>
            <person name="Nagarajan H."/>
            <person name="Lewis N.E."/>
            <person name="Pan S."/>
            <person name="Cai Z."/>
            <person name="Liu X."/>
            <person name="Chen W."/>
            <person name="Xie M."/>
            <person name="Wang W."/>
            <person name="Hammond S."/>
            <person name="Andersen M.R."/>
            <person name="Neff N."/>
            <person name="Passarelli B."/>
            <person name="Koh W."/>
            <person name="Fan H.C."/>
            <person name="Wang J."/>
            <person name="Gui Y."/>
            <person name="Lee K.H."/>
            <person name="Betenbaugh M.J."/>
            <person name="Quake S.R."/>
            <person name="Famili I."/>
            <person name="Palsson B.O."/>
            <person name="Wang J."/>
        </authorList>
    </citation>
    <scope>NUCLEOTIDE SEQUENCE [LARGE SCALE GENOMIC DNA]</scope>
    <source>
        <strain evidence="3">CHO K1 cell line</strain>
    </source>
</reference>
<organism evidence="2 3">
    <name type="scientific">Cricetulus griseus</name>
    <name type="common">Chinese hamster</name>
    <name type="synonym">Cricetulus barabensis griseus</name>
    <dbReference type="NCBI Taxonomy" id="10029"/>
    <lineage>
        <taxon>Eukaryota</taxon>
        <taxon>Metazoa</taxon>
        <taxon>Chordata</taxon>
        <taxon>Craniata</taxon>
        <taxon>Vertebrata</taxon>
        <taxon>Euteleostomi</taxon>
        <taxon>Mammalia</taxon>
        <taxon>Eutheria</taxon>
        <taxon>Euarchontoglires</taxon>
        <taxon>Glires</taxon>
        <taxon>Rodentia</taxon>
        <taxon>Myomorpha</taxon>
        <taxon>Muroidea</taxon>
        <taxon>Cricetidae</taxon>
        <taxon>Cricetinae</taxon>
        <taxon>Cricetulus</taxon>
    </lineage>
</organism>
<dbReference type="AlphaFoldDB" id="G3I6Y5"/>
<proteinExistence type="predicted"/>
<protein>
    <recommendedName>
        <fullName evidence="4">Secreted protein</fullName>
    </recommendedName>
</protein>
<evidence type="ECO:0000313" key="3">
    <source>
        <dbReference type="Proteomes" id="UP000001075"/>
    </source>
</evidence>
<evidence type="ECO:0008006" key="4">
    <source>
        <dbReference type="Google" id="ProtNLM"/>
    </source>
</evidence>